<dbReference type="AlphaFoldDB" id="A0A511NDM5"/>
<gene>
    <name evidence="1" type="ORF">EB1_02110</name>
</gene>
<organism evidence="1 2">
    <name type="scientific">Empedobacter brevis NBRC 14943 = ATCC 43319</name>
    <dbReference type="NCBI Taxonomy" id="1218108"/>
    <lineage>
        <taxon>Bacteria</taxon>
        <taxon>Pseudomonadati</taxon>
        <taxon>Bacteroidota</taxon>
        <taxon>Flavobacteriia</taxon>
        <taxon>Flavobacteriales</taxon>
        <taxon>Weeksellaceae</taxon>
        <taxon>Empedobacter</taxon>
    </lineage>
</organism>
<name>A0A511NDM5_9FLAO</name>
<sequence>MQVELIQDDFQENKQNGCSEIIFKGFIQGIRFANKYINIIEYRVLIVNL</sequence>
<accession>A0A511NDM5</accession>
<dbReference type="Proteomes" id="UP000321245">
    <property type="component" value="Unassembled WGS sequence"/>
</dbReference>
<comment type="caution">
    <text evidence="1">The sequence shown here is derived from an EMBL/GenBank/DDBJ whole genome shotgun (WGS) entry which is preliminary data.</text>
</comment>
<proteinExistence type="predicted"/>
<keyword evidence="2" id="KW-1185">Reference proteome</keyword>
<reference evidence="1 2" key="1">
    <citation type="submission" date="2019-07" db="EMBL/GenBank/DDBJ databases">
        <title>Whole genome shotgun sequence of Empedobacter brevis NBRC 14943.</title>
        <authorList>
            <person name="Hosoyama A."/>
            <person name="Uohara A."/>
            <person name="Ohji S."/>
            <person name="Ichikawa N."/>
        </authorList>
    </citation>
    <scope>NUCLEOTIDE SEQUENCE [LARGE SCALE GENOMIC DNA]</scope>
    <source>
        <strain evidence="1 2">NBRC 14943</strain>
    </source>
</reference>
<protein>
    <submittedName>
        <fullName evidence="1">Uncharacterized protein</fullName>
    </submittedName>
</protein>
<dbReference type="EMBL" id="BJXC01000001">
    <property type="protein sequence ID" value="GEM50421.1"/>
    <property type="molecule type" value="Genomic_DNA"/>
</dbReference>
<evidence type="ECO:0000313" key="2">
    <source>
        <dbReference type="Proteomes" id="UP000321245"/>
    </source>
</evidence>
<evidence type="ECO:0000313" key="1">
    <source>
        <dbReference type="EMBL" id="GEM50421.1"/>
    </source>
</evidence>